<keyword evidence="1" id="KW-0378">Hydrolase</keyword>
<protein>
    <submittedName>
        <fullName evidence="1">mRNA-degrading endonuclease RelE, toxin component of the RelBE toxin-antitoxin system</fullName>
    </submittedName>
</protein>
<keyword evidence="1" id="KW-0540">Nuclease</keyword>
<dbReference type="SUPFAM" id="SSF143011">
    <property type="entry name" value="RelE-like"/>
    <property type="match status" value="1"/>
</dbReference>
<reference evidence="1" key="1">
    <citation type="submission" date="2019-02" db="EMBL/GenBank/DDBJ databases">
        <authorList>
            <person name="Gruber-Vodicka R. H."/>
            <person name="Seah K. B. B."/>
        </authorList>
    </citation>
    <scope>NUCLEOTIDE SEQUENCE</scope>
    <source>
        <strain evidence="1">BECK_S313</strain>
    </source>
</reference>
<dbReference type="EMBL" id="CAADFK010000144">
    <property type="protein sequence ID" value="VFK18550.1"/>
    <property type="molecule type" value="Genomic_DNA"/>
</dbReference>
<sequence length="99" mass="11727">MPYRIEYSPDAEKHLRMFTAREQGIILDAVDTRLAHRPMTETRNQKPMRPNPLAPWEMRIGNFRVFYDVTHSPEPCVYIRAVGIKRHNILRIGRKVIEL</sequence>
<organism evidence="1">
    <name type="scientific">Candidatus Kentrum sp. LPFa</name>
    <dbReference type="NCBI Taxonomy" id="2126335"/>
    <lineage>
        <taxon>Bacteria</taxon>
        <taxon>Pseudomonadati</taxon>
        <taxon>Pseudomonadota</taxon>
        <taxon>Gammaproteobacteria</taxon>
        <taxon>Candidatus Kentrum</taxon>
    </lineage>
</organism>
<name>A0A450WNE7_9GAMM</name>
<gene>
    <name evidence="1" type="ORF">BECKLPF1236B_GA0070989_11444</name>
</gene>
<dbReference type="GO" id="GO:0004519">
    <property type="term" value="F:endonuclease activity"/>
    <property type="evidence" value="ECO:0007669"/>
    <property type="project" value="UniProtKB-KW"/>
</dbReference>
<dbReference type="InterPro" id="IPR035093">
    <property type="entry name" value="RelE/ParE_toxin_dom_sf"/>
</dbReference>
<dbReference type="AlphaFoldDB" id="A0A450WNE7"/>
<accession>A0A450WNE7</accession>
<dbReference type="Gene3D" id="3.30.2310.20">
    <property type="entry name" value="RelE-like"/>
    <property type="match status" value="1"/>
</dbReference>
<evidence type="ECO:0000313" key="1">
    <source>
        <dbReference type="EMBL" id="VFK18550.1"/>
    </source>
</evidence>
<proteinExistence type="predicted"/>
<keyword evidence="1" id="KW-0255">Endonuclease</keyword>